<keyword evidence="3" id="KW-0862">Zinc</keyword>
<dbReference type="OrthoDB" id="1879366at2759"/>
<dbReference type="Proteomes" id="UP000053411">
    <property type="component" value="Unassembled WGS sequence"/>
</dbReference>
<organism evidence="6 7">
    <name type="scientific">Fonsecaea multimorphosa CBS 102226</name>
    <dbReference type="NCBI Taxonomy" id="1442371"/>
    <lineage>
        <taxon>Eukaryota</taxon>
        <taxon>Fungi</taxon>
        <taxon>Dikarya</taxon>
        <taxon>Ascomycota</taxon>
        <taxon>Pezizomycotina</taxon>
        <taxon>Eurotiomycetes</taxon>
        <taxon>Chaetothyriomycetidae</taxon>
        <taxon>Chaetothyriales</taxon>
        <taxon>Herpotrichiellaceae</taxon>
        <taxon>Fonsecaea</taxon>
    </lineage>
</organism>
<dbReference type="STRING" id="1442371.A0A0D2JYH6"/>
<sequence length="168" mass="17355">MGAGGLGLSAFSILRAVAHRAVISIDINPESREAALKAGAVATIDGRAQNARDQLFAVTGGPVFSVLDCVNSSDTATFAFSILAKGGRMVQVGLLGGELNLSLVGLVAREATIMGSTTGNIGHMEELVRLAKEGRLAPIPVTAIPRARAHEALMLLRDGKVTGRLVLT</sequence>
<dbReference type="AlphaFoldDB" id="A0A0D2JYH6"/>
<protein>
    <recommendedName>
        <fullName evidence="5">Alcohol dehydrogenase-like C-terminal domain-containing protein</fullName>
    </recommendedName>
</protein>
<dbReference type="GO" id="GO:0005737">
    <property type="term" value="C:cytoplasm"/>
    <property type="evidence" value="ECO:0007669"/>
    <property type="project" value="TreeGrafter"/>
</dbReference>
<dbReference type="RefSeq" id="XP_016632715.1">
    <property type="nucleotide sequence ID" value="XM_016776396.1"/>
</dbReference>
<dbReference type="PANTHER" id="PTHR42940">
    <property type="entry name" value="ALCOHOL DEHYDROGENASE 1-RELATED"/>
    <property type="match status" value="1"/>
</dbReference>
<comment type="cofactor">
    <cofactor evidence="1">
        <name>Zn(2+)</name>
        <dbReference type="ChEBI" id="CHEBI:29105"/>
    </cofactor>
</comment>
<evidence type="ECO:0000256" key="1">
    <source>
        <dbReference type="ARBA" id="ARBA00001947"/>
    </source>
</evidence>
<evidence type="ECO:0000313" key="6">
    <source>
        <dbReference type="EMBL" id="KIX98592.1"/>
    </source>
</evidence>
<keyword evidence="7" id="KW-1185">Reference proteome</keyword>
<accession>A0A0D2JYH6</accession>
<dbReference type="GO" id="GO:0046872">
    <property type="term" value="F:metal ion binding"/>
    <property type="evidence" value="ECO:0007669"/>
    <property type="project" value="UniProtKB-KW"/>
</dbReference>
<evidence type="ECO:0000256" key="2">
    <source>
        <dbReference type="ARBA" id="ARBA00022723"/>
    </source>
</evidence>
<keyword evidence="2" id="KW-0479">Metal-binding</keyword>
<evidence type="ECO:0000256" key="3">
    <source>
        <dbReference type="ARBA" id="ARBA00022833"/>
    </source>
</evidence>
<dbReference type="SUPFAM" id="SSF51735">
    <property type="entry name" value="NAD(P)-binding Rossmann-fold domains"/>
    <property type="match status" value="1"/>
</dbReference>
<name>A0A0D2JYH6_9EURO</name>
<dbReference type="GeneID" id="27711639"/>
<evidence type="ECO:0000256" key="4">
    <source>
        <dbReference type="ARBA" id="ARBA00023002"/>
    </source>
</evidence>
<dbReference type="InterPro" id="IPR036291">
    <property type="entry name" value="NAD(P)-bd_dom_sf"/>
</dbReference>
<feature type="domain" description="Alcohol dehydrogenase-like C-terminal" evidence="5">
    <location>
        <begin position="5"/>
        <end position="132"/>
    </location>
</feature>
<evidence type="ECO:0000313" key="7">
    <source>
        <dbReference type="Proteomes" id="UP000053411"/>
    </source>
</evidence>
<dbReference type="GO" id="GO:0004022">
    <property type="term" value="F:alcohol dehydrogenase (NAD+) activity"/>
    <property type="evidence" value="ECO:0007669"/>
    <property type="project" value="TreeGrafter"/>
</dbReference>
<evidence type="ECO:0000259" key="5">
    <source>
        <dbReference type="Pfam" id="PF00107"/>
    </source>
</evidence>
<gene>
    <name evidence="6" type="ORF">Z520_05893</name>
</gene>
<dbReference type="Gene3D" id="3.40.50.720">
    <property type="entry name" value="NAD(P)-binding Rossmann-like Domain"/>
    <property type="match status" value="1"/>
</dbReference>
<dbReference type="Pfam" id="PF00107">
    <property type="entry name" value="ADH_zinc_N"/>
    <property type="match status" value="1"/>
</dbReference>
<dbReference type="VEuPathDB" id="FungiDB:Z520_05893"/>
<proteinExistence type="predicted"/>
<dbReference type="PANTHER" id="PTHR42940:SF8">
    <property type="entry name" value="VACUOLAR PROTEIN SORTING-ASSOCIATED PROTEIN 11"/>
    <property type="match status" value="1"/>
</dbReference>
<keyword evidence="4" id="KW-0560">Oxidoreductase</keyword>
<reference evidence="6 7" key="1">
    <citation type="submission" date="2015-01" db="EMBL/GenBank/DDBJ databases">
        <title>The Genome Sequence of Fonsecaea multimorphosa CBS 102226.</title>
        <authorList>
            <consortium name="The Broad Institute Genomics Platform"/>
            <person name="Cuomo C."/>
            <person name="de Hoog S."/>
            <person name="Gorbushina A."/>
            <person name="Stielow B."/>
            <person name="Teixiera M."/>
            <person name="Abouelleil A."/>
            <person name="Chapman S.B."/>
            <person name="Priest M."/>
            <person name="Young S.K."/>
            <person name="Wortman J."/>
            <person name="Nusbaum C."/>
            <person name="Birren B."/>
        </authorList>
    </citation>
    <scope>NUCLEOTIDE SEQUENCE [LARGE SCALE GENOMIC DNA]</scope>
    <source>
        <strain evidence="6 7">CBS 102226</strain>
    </source>
</reference>
<dbReference type="Gene3D" id="3.90.180.10">
    <property type="entry name" value="Medium-chain alcohol dehydrogenases, catalytic domain"/>
    <property type="match status" value="1"/>
</dbReference>
<dbReference type="EMBL" id="KN848071">
    <property type="protein sequence ID" value="KIX98592.1"/>
    <property type="molecule type" value="Genomic_DNA"/>
</dbReference>
<dbReference type="InterPro" id="IPR013149">
    <property type="entry name" value="ADH-like_C"/>
</dbReference>